<organism evidence="2 3">
    <name type="scientific">Labilithrix luteola</name>
    <dbReference type="NCBI Taxonomy" id="1391654"/>
    <lineage>
        <taxon>Bacteria</taxon>
        <taxon>Pseudomonadati</taxon>
        <taxon>Myxococcota</taxon>
        <taxon>Polyangia</taxon>
        <taxon>Polyangiales</taxon>
        <taxon>Labilitrichaceae</taxon>
        <taxon>Labilithrix</taxon>
    </lineage>
</organism>
<feature type="domain" description="Enoyl reductase (ER)" evidence="1">
    <location>
        <begin position="13"/>
        <end position="319"/>
    </location>
</feature>
<name>A0A0K1PWJ7_9BACT</name>
<sequence>MSTMKVIEGASFGGADVLKLKEVSSPATGTDALLIDVRAAGVNYLDLVTRAGFLHDAKTPFRLGFEVAGVVKEVGAGVTNWMPGDAVAAILPGGGYASQVVVPASAAIPIPTGIGPSLAAALLVQGLTAFLTLEVGKVRPGANVLVSAAGGGVGALAVQIAKLQGANVIGLASRAKHDFVRKNGADHVVDYRSPGWSSSLREVVGDRGVDLLLDSIGDLQTEAAGLLGTGAHWIVYGSRAESQRPLPAEALWPMIEKNVTLRGFNLEGCAEHFPRALGQIFDWATSGRLKVETRTYPLAQAALAHQHFEGRETVGKVLLIP</sequence>
<dbReference type="Gene3D" id="3.40.50.720">
    <property type="entry name" value="NAD(P)-binding Rossmann-like Domain"/>
    <property type="match status" value="1"/>
</dbReference>
<dbReference type="Proteomes" id="UP000064967">
    <property type="component" value="Chromosome"/>
</dbReference>
<accession>A0A0K1PWJ7</accession>
<protein>
    <submittedName>
        <fullName evidence="2">Quinone oxidoreductase</fullName>
    </submittedName>
</protein>
<dbReference type="InterPro" id="IPR011032">
    <property type="entry name" value="GroES-like_sf"/>
</dbReference>
<dbReference type="GO" id="GO:0016491">
    <property type="term" value="F:oxidoreductase activity"/>
    <property type="evidence" value="ECO:0007669"/>
    <property type="project" value="InterPro"/>
</dbReference>
<proteinExistence type="predicted"/>
<keyword evidence="3" id="KW-1185">Reference proteome</keyword>
<dbReference type="EMBL" id="CP012333">
    <property type="protein sequence ID" value="AKU97903.1"/>
    <property type="molecule type" value="Genomic_DNA"/>
</dbReference>
<gene>
    <name evidence="2" type="ORF">AKJ09_04567</name>
</gene>
<dbReference type="InterPro" id="IPR013154">
    <property type="entry name" value="ADH-like_N"/>
</dbReference>
<dbReference type="InterPro" id="IPR051397">
    <property type="entry name" value="Zn-ADH-like_protein"/>
</dbReference>
<dbReference type="SMART" id="SM00829">
    <property type="entry name" value="PKS_ER"/>
    <property type="match status" value="1"/>
</dbReference>
<dbReference type="SUPFAM" id="SSF50129">
    <property type="entry name" value="GroES-like"/>
    <property type="match status" value="1"/>
</dbReference>
<dbReference type="OrthoDB" id="9808651at2"/>
<dbReference type="InterPro" id="IPR020843">
    <property type="entry name" value="ER"/>
</dbReference>
<dbReference type="SUPFAM" id="SSF51735">
    <property type="entry name" value="NAD(P)-binding Rossmann-fold domains"/>
    <property type="match status" value="1"/>
</dbReference>
<dbReference type="KEGG" id="llu:AKJ09_04567"/>
<dbReference type="PANTHER" id="PTHR43677">
    <property type="entry name" value="SHORT-CHAIN DEHYDROGENASE/REDUCTASE"/>
    <property type="match status" value="1"/>
</dbReference>
<dbReference type="Gene3D" id="3.90.180.10">
    <property type="entry name" value="Medium-chain alcohol dehydrogenases, catalytic domain"/>
    <property type="match status" value="1"/>
</dbReference>
<evidence type="ECO:0000313" key="3">
    <source>
        <dbReference type="Proteomes" id="UP000064967"/>
    </source>
</evidence>
<dbReference type="InterPro" id="IPR036291">
    <property type="entry name" value="NAD(P)-bd_dom_sf"/>
</dbReference>
<evidence type="ECO:0000259" key="1">
    <source>
        <dbReference type="SMART" id="SM00829"/>
    </source>
</evidence>
<dbReference type="Pfam" id="PF13602">
    <property type="entry name" value="ADH_zinc_N_2"/>
    <property type="match status" value="1"/>
</dbReference>
<dbReference type="STRING" id="1391654.AKJ09_04567"/>
<dbReference type="RefSeq" id="WP_146648967.1">
    <property type="nucleotide sequence ID" value="NZ_CP012333.1"/>
</dbReference>
<dbReference type="PANTHER" id="PTHR43677:SF4">
    <property type="entry name" value="QUINONE OXIDOREDUCTASE-LIKE PROTEIN 2"/>
    <property type="match status" value="1"/>
</dbReference>
<dbReference type="Pfam" id="PF08240">
    <property type="entry name" value="ADH_N"/>
    <property type="match status" value="1"/>
</dbReference>
<dbReference type="AlphaFoldDB" id="A0A0K1PWJ7"/>
<reference evidence="2 3" key="1">
    <citation type="submission" date="2015-08" db="EMBL/GenBank/DDBJ databases">
        <authorList>
            <person name="Babu N.S."/>
            <person name="Beckwith C.J."/>
            <person name="Beseler K.G."/>
            <person name="Brison A."/>
            <person name="Carone J.V."/>
            <person name="Caskin T.P."/>
            <person name="Diamond M."/>
            <person name="Durham M.E."/>
            <person name="Foxe J.M."/>
            <person name="Go M."/>
            <person name="Henderson B.A."/>
            <person name="Jones I.B."/>
            <person name="McGettigan J.A."/>
            <person name="Micheletti S.J."/>
            <person name="Nasrallah M.E."/>
            <person name="Ortiz D."/>
            <person name="Piller C.R."/>
            <person name="Privatt S.R."/>
            <person name="Schneider S.L."/>
            <person name="Sharp S."/>
            <person name="Smith T.C."/>
            <person name="Stanton J.D."/>
            <person name="Ullery H.E."/>
            <person name="Wilson R.J."/>
            <person name="Serrano M.G."/>
            <person name="Buck G."/>
            <person name="Lee V."/>
            <person name="Wang Y."/>
            <person name="Carvalho R."/>
            <person name="Voegtly L."/>
            <person name="Shi R."/>
            <person name="Duckworth R."/>
            <person name="Johnson A."/>
            <person name="Loviza R."/>
            <person name="Walstead R."/>
            <person name="Shah Z."/>
            <person name="Kiflezghi M."/>
            <person name="Wade K."/>
            <person name="Ball S.L."/>
            <person name="Bradley K.W."/>
            <person name="Asai D.J."/>
            <person name="Bowman C.A."/>
            <person name="Russell D.A."/>
            <person name="Pope W.H."/>
            <person name="Jacobs-Sera D."/>
            <person name="Hendrix R.W."/>
            <person name="Hatfull G.F."/>
        </authorList>
    </citation>
    <scope>NUCLEOTIDE SEQUENCE [LARGE SCALE GENOMIC DNA]</scope>
    <source>
        <strain evidence="2 3">DSM 27648</strain>
    </source>
</reference>
<evidence type="ECO:0000313" key="2">
    <source>
        <dbReference type="EMBL" id="AKU97903.1"/>
    </source>
</evidence>